<proteinExistence type="predicted"/>
<evidence type="ECO:0000313" key="2">
    <source>
        <dbReference type="Proteomes" id="UP000309997"/>
    </source>
</evidence>
<comment type="caution">
    <text evidence="1">The sequence shown here is derived from an EMBL/GenBank/DDBJ whole genome shotgun (WGS) entry which is preliminary data.</text>
</comment>
<organism evidence="1 2">
    <name type="scientific">Populus alba</name>
    <name type="common">White poplar</name>
    <dbReference type="NCBI Taxonomy" id="43335"/>
    <lineage>
        <taxon>Eukaryota</taxon>
        <taxon>Viridiplantae</taxon>
        <taxon>Streptophyta</taxon>
        <taxon>Embryophyta</taxon>
        <taxon>Tracheophyta</taxon>
        <taxon>Spermatophyta</taxon>
        <taxon>Magnoliopsida</taxon>
        <taxon>eudicotyledons</taxon>
        <taxon>Gunneridae</taxon>
        <taxon>Pentapetalae</taxon>
        <taxon>rosids</taxon>
        <taxon>fabids</taxon>
        <taxon>Malpighiales</taxon>
        <taxon>Salicaceae</taxon>
        <taxon>Saliceae</taxon>
        <taxon>Populus</taxon>
    </lineage>
</organism>
<protein>
    <submittedName>
        <fullName evidence="1">Uncharacterized protein</fullName>
    </submittedName>
</protein>
<reference evidence="1 2" key="1">
    <citation type="journal article" date="2024" name="Plant Biotechnol. J.">
        <title>Genome and CRISPR/Cas9 system of a widespread forest tree (Populus alba) in the world.</title>
        <authorList>
            <person name="Liu Y.J."/>
            <person name="Jiang P.F."/>
            <person name="Han X.M."/>
            <person name="Li X.Y."/>
            <person name="Wang H.M."/>
            <person name="Wang Y.J."/>
            <person name="Wang X.X."/>
            <person name="Zeng Q.Y."/>
        </authorList>
    </citation>
    <scope>NUCLEOTIDE SEQUENCE [LARGE SCALE GENOMIC DNA]</scope>
    <source>
        <strain evidence="2">cv. PAL-ZL1</strain>
    </source>
</reference>
<gene>
    <name evidence="1" type="ORF">D5086_025295</name>
</gene>
<keyword evidence="2" id="KW-1185">Reference proteome</keyword>
<accession>A0ACC4AYT2</accession>
<evidence type="ECO:0000313" key="1">
    <source>
        <dbReference type="EMBL" id="KAL3571391.1"/>
    </source>
</evidence>
<dbReference type="Proteomes" id="UP000309997">
    <property type="component" value="Unassembled WGS sequence"/>
</dbReference>
<dbReference type="EMBL" id="RCHU02000014">
    <property type="protein sequence ID" value="KAL3571391.1"/>
    <property type="molecule type" value="Genomic_DNA"/>
</dbReference>
<name>A0ACC4AYT2_POPAL</name>
<sequence length="84" mass="8989">MPDSMVLEEIVSGPSVLDLVLLCPVVLNVFPAQLPDCSQRNNARSGNSRPGSAGPRSARRSLSCNSRRGHDLLMDILEVVGGEM</sequence>